<proteinExistence type="predicted"/>
<evidence type="ECO:0000313" key="3">
    <source>
        <dbReference type="EMBL" id="MQY27931.1"/>
    </source>
</evidence>
<dbReference type="RefSeq" id="WP_319943119.1">
    <property type="nucleotide sequence ID" value="NZ_WEGI01000007.1"/>
</dbReference>
<gene>
    <name evidence="3" type="ORF">NRB56_35140</name>
</gene>
<name>A0A7K0DQE3_9NOCA</name>
<evidence type="ECO:0000313" key="4">
    <source>
        <dbReference type="Proteomes" id="UP000431401"/>
    </source>
</evidence>
<dbReference type="GO" id="GO:0004222">
    <property type="term" value="F:metalloendopeptidase activity"/>
    <property type="evidence" value="ECO:0007669"/>
    <property type="project" value="TreeGrafter"/>
</dbReference>
<feature type="domain" description="M23ase beta-sheet core" evidence="2">
    <location>
        <begin position="101"/>
        <end position="197"/>
    </location>
</feature>
<feature type="chain" id="PRO_5029486697" description="M23ase beta-sheet core domain-containing protein" evidence="1">
    <location>
        <begin position="31"/>
        <end position="222"/>
    </location>
</feature>
<sequence>MLRSPRPRATAQAIALTAAVVGASVTALVAADRHGAGHTRGLETVGHALVVATRPLDDEPPVAVVDAPDALLEAALDFRPRTVRPVAGMPTSYFGMRWGALHAGIDFGEALGTPIAAATDGVVVEAGPVAGFGLWVRMLQDDGTIGVYGHVDRILVGVGESVRAGDRIATVGNRGFSTGPHLHYEVWTDERGARIDPLPWFAARGVDVDAPQPENRLEWGPH</sequence>
<protein>
    <recommendedName>
        <fullName evidence="2">M23ase beta-sheet core domain-containing protein</fullName>
    </recommendedName>
</protein>
<dbReference type="CDD" id="cd12797">
    <property type="entry name" value="M23_peptidase"/>
    <property type="match status" value="1"/>
</dbReference>
<dbReference type="PANTHER" id="PTHR21666:SF270">
    <property type="entry name" value="MUREIN HYDROLASE ACTIVATOR ENVC"/>
    <property type="match status" value="1"/>
</dbReference>
<dbReference type="InterPro" id="IPR011055">
    <property type="entry name" value="Dup_hybrid_motif"/>
</dbReference>
<dbReference type="InterPro" id="IPR016047">
    <property type="entry name" value="M23ase_b-sheet_dom"/>
</dbReference>
<dbReference type="Gene3D" id="2.70.70.10">
    <property type="entry name" value="Glucose Permease (Domain IIA)"/>
    <property type="match status" value="1"/>
</dbReference>
<accession>A0A7K0DQE3</accession>
<dbReference type="SUPFAM" id="SSF51261">
    <property type="entry name" value="Duplicated hybrid motif"/>
    <property type="match status" value="1"/>
</dbReference>
<evidence type="ECO:0000256" key="1">
    <source>
        <dbReference type="SAM" id="SignalP"/>
    </source>
</evidence>
<dbReference type="PANTHER" id="PTHR21666">
    <property type="entry name" value="PEPTIDASE-RELATED"/>
    <property type="match status" value="1"/>
</dbReference>
<keyword evidence="1" id="KW-0732">Signal</keyword>
<dbReference type="Proteomes" id="UP000431401">
    <property type="component" value="Unassembled WGS sequence"/>
</dbReference>
<reference evidence="3 4" key="1">
    <citation type="submission" date="2019-10" db="EMBL/GenBank/DDBJ databases">
        <title>Nocardia macrotermitis sp. nov. and Nocardia aurantia sp. nov., isolated from the gut of fungus growing-termite Macrotermes natalensis.</title>
        <authorList>
            <person name="Benndorf R."/>
            <person name="Schwitalla J."/>
            <person name="Martin K."/>
            <person name="De Beer W."/>
            <person name="Kaster A.-K."/>
            <person name="Vollmers J."/>
            <person name="Poulsen M."/>
            <person name="Beemelmanns C."/>
        </authorList>
    </citation>
    <scope>NUCLEOTIDE SEQUENCE [LARGE SCALE GENOMIC DNA]</scope>
    <source>
        <strain evidence="3 4">RB56</strain>
    </source>
</reference>
<comment type="caution">
    <text evidence="3">The sequence shown here is derived from an EMBL/GenBank/DDBJ whole genome shotgun (WGS) entry which is preliminary data.</text>
</comment>
<evidence type="ECO:0000259" key="2">
    <source>
        <dbReference type="Pfam" id="PF01551"/>
    </source>
</evidence>
<dbReference type="AlphaFoldDB" id="A0A7K0DQE3"/>
<dbReference type="Pfam" id="PF01551">
    <property type="entry name" value="Peptidase_M23"/>
    <property type="match status" value="1"/>
</dbReference>
<dbReference type="EMBL" id="WEGI01000007">
    <property type="protein sequence ID" value="MQY27931.1"/>
    <property type="molecule type" value="Genomic_DNA"/>
</dbReference>
<dbReference type="InterPro" id="IPR050570">
    <property type="entry name" value="Cell_wall_metabolism_enzyme"/>
</dbReference>
<organism evidence="3 4">
    <name type="scientific">Nocardia aurantia</name>
    <dbReference type="NCBI Taxonomy" id="2585199"/>
    <lineage>
        <taxon>Bacteria</taxon>
        <taxon>Bacillati</taxon>
        <taxon>Actinomycetota</taxon>
        <taxon>Actinomycetes</taxon>
        <taxon>Mycobacteriales</taxon>
        <taxon>Nocardiaceae</taxon>
        <taxon>Nocardia</taxon>
    </lineage>
</organism>
<feature type="signal peptide" evidence="1">
    <location>
        <begin position="1"/>
        <end position="30"/>
    </location>
</feature>
<keyword evidence="4" id="KW-1185">Reference proteome</keyword>